<dbReference type="InterPro" id="IPR053181">
    <property type="entry name" value="EcdB-like_regulator"/>
</dbReference>
<dbReference type="SMART" id="SM00066">
    <property type="entry name" value="GAL4"/>
    <property type="match status" value="1"/>
</dbReference>
<dbReference type="SUPFAM" id="SSF57701">
    <property type="entry name" value="Zn2/Cys6 DNA-binding domain"/>
    <property type="match status" value="1"/>
</dbReference>
<dbReference type="FunFam" id="4.10.240.10:FF:000008">
    <property type="entry name" value="C6 zinc finger domain-containing protein"/>
    <property type="match status" value="1"/>
</dbReference>
<dbReference type="PROSITE" id="PS50048">
    <property type="entry name" value="ZN2_CY6_FUNGAL_2"/>
    <property type="match status" value="1"/>
</dbReference>
<gene>
    <name evidence="4" type="ORF">E6O75_ATG11028</name>
</gene>
<dbReference type="AlphaFoldDB" id="A0A4Z1PJY4"/>
<organism evidence="4 5">
    <name type="scientific">Venturia nashicola</name>
    <dbReference type="NCBI Taxonomy" id="86259"/>
    <lineage>
        <taxon>Eukaryota</taxon>
        <taxon>Fungi</taxon>
        <taxon>Dikarya</taxon>
        <taxon>Ascomycota</taxon>
        <taxon>Pezizomycotina</taxon>
        <taxon>Dothideomycetes</taxon>
        <taxon>Pleosporomycetidae</taxon>
        <taxon>Venturiales</taxon>
        <taxon>Venturiaceae</taxon>
        <taxon>Venturia</taxon>
    </lineage>
</organism>
<evidence type="ECO:0000313" key="4">
    <source>
        <dbReference type="EMBL" id="TID22234.1"/>
    </source>
</evidence>
<dbReference type="Gene3D" id="4.10.240.10">
    <property type="entry name" value="Zn(2)-C6 fungal-type DNA-binding domain"/>
    <property type="match status" value="1"/>
</dbReference>
<comment type="caution">
    <text evidence="4">The sequence shown here is derived from an EMBL/GenBank/DDBJ whole genome shotgun (WGS) entry which is preliminary data.</text>
</comment>
<dbReference type="EMBL" id="SNSC02000008">
    <property type="protein sequence ID" value="TID22234.1"/>
    <property type="molecule type" value="Genomic_DNA"/>
</dbReference>
<evidence type="ECO:0000313" key="5">
    <source>
        <dbReference type="Proteomes" id="UP000298493"/>
    </source>
</evidence>
<keyword evidence="5" id="KW-1185">Reference proteome</keyword>
<dbReference type="Pfam" id="PF00172">
    <property type="entry name" value="Zn_clus"/>
    <property type="match status" value="1"/>
</dbReference>
<keyword evidence="1" id="KW-0539">Nucleus</keyword>
<dbReference type="STRING" id="86259.A0A4Z1PJY4"/>
<protein>
    <submittedName>
        <fullName evidence="4">Putative phosphoribomutase</fullName>
    </submittedName>
</protein>
<dbReference type="CDD" id="cd12148">
    <property type="entry name" value="fungal_TF_MHR"/>
    <property type="match status" value="1"/>
</dbReference>
<dbReference type="PROSITE" id="PS00463">
    <property type="entry name" value="ZN2_CY6_FUNGAL_1"/>
    <property type="match status" value="1"/>
</dbReference>
<reference evidence="4 5" key="1">
    <citation type="submission" date="2019-04" db="EMBL/GenBank/DDBJ databases">
        <title>High contiguity whole genome sequence and gene annotation resource for two Venturia nashicola isolates.</title>
        <authorList>
            <person name="Prokchorchik M."/>
            <person name="Won K."/>
            <person name="Lee Y."/>
            <person name="Choi E.D."/>
            <person name="Segonzac C."/>
            <person name="Sohn K.H."/>
        </authorList>
    </citation>
    <scope>NUCLEOTIDE SEQUENCE [LARGE SCALE GENOMIC DNA]</scope>
    <source>
        <strain evidence="4 5">PRI2</strain>
    </source>
</reference>
<feature type="domain" description="Zn(2)-C6 fungal-type" evidence="3">
    <location>
        <begin position="129"/>
        <end position="159"/>
    </location>
</feature>
<dbReference type="PANTHER" id="PTHR47785:SF2">
    <property type="entry name" value="ZN(II)2CYS6 TRANSCRIPTION FACTOR (EUROFUNG)"/>
    <property type="match status" value="1"/>
</dbReference>
<dbReference type="GO" id="GO:0008270">
    <property type="term" value="F:zinc ion binding"/>
    <property type="evidence" value="ECO:0007669"/>
    <property type="project" value="InterPro"/>
</dbReference>
<dbReference type="Proteomes" id="UP000298493">
    <property type="component" value="Unassembled WGS sequence"/>
</dbReference>
<accession>A0A4Z1PJY4</accession>
<name>A0A4Z1PJY4_9PEZI</name>
<evidence type="ECO:0000256" key="2">
    <source>
        <dbReference type="SAM" id="MobiDB-lite"/>
    </source>
</evidence>
<dbReference type="CDD" id="cd00067">
    <property type="entry name" value="GAL4"/>
    <property type="match status" value="1"/>
</dbReference>
<feature type="region of interest" description="Disordered" evidence="2">
    <location>
        <begin position="190"/>
        <end position="214"/>
    </location>
</feature>
<dbReference type="InterPro" id="IPR036864">
    <property type="entry name" value="Zn2-C6_fun-type_DNA-bd_sf"/>
</dbReference>
<dbReference type="PANTHER" id="PTHR47785">
    <property type="entry name" value="ZN(II)2CYS6 TRANSCRIPTION FACTOR (EUROFUNG)-RELATED-RELATED"/>
    <property type="match status" value="1"/>
</dbReference>
<proteinExistence type="predicted"/>
<evidence type="ECO:0000256" key="1">
    <source>
        <dbReference type="ARBA" id="ARBA00023242"/>
    </source>
</evidence>
<sequence>MGESEMSPHSLAPNDRCYSPNSYRLQFSNCNDFNPLNSTSAFKTQNLQTVAQGIKFAPPQCGGLLAIEDIKSRSRNMSQSSTDGEDVNDVKPLRKSSVAMSDDVELNRQHLKRKNSDAFDYPRRRATIACEICRSRKSRCDGARPKCRLCSELNAECVYREPGVKLDAGDKLILERLRQIENLIQSNIAGSASNNTTKGLHATQEHSPAATASTVNEDTLIRTSLTPSAPSVPVVGSTAMPSNGLGTWESPKSITQSTMPKNHTTPALNLLHWPKIRDLVSQRWDPQILVQLEMHREPLFFGPPRTLVFSNAHVYIEAYFKRVNVWYACVSPFTWQRYYRKAQAQGFREGAESCMALLVLALGCASTGGTISQLPPKTELPGYPFFVAAWAILPSLLMRADILAAQCQIMAAAYLFYAVRPLEAWNVLTSTSMKLQLLLSGTLSPSAKQLSGRVYWNALLFESDLLAELELPHSGIVQYEDIVGLPTHFEDGENESAGVDDLRYFLAEIALRRLLNRVSNMIYSKSSPITSTAALDPVVTGLDAELMEWYDTLPAAVQFDYDRAPLASPVQNVLRLRYFACRTIIYRPYVLAVLIKETAFLDLAVQENCRKCLEACIRQLEHITAHHAGHLPYLWQGALSIVSQALLVMGATMSPSLSALLPTPNQVNAIIGDVVREIQRYAHLAPSLRLAADIITQAEERRRQNLRSPSMAYVKTA</sequence>
<evidence type="ECO:0000259" key="3">
    <source>
        <dbReference type="PROSITE" id="PS50048"/>
    </source>
</evidence>
<dbReference type="GO" id="GO:0000981">
    <property type="term" value="F:DNA-binding transcription factor activity, RNA polymerase II-specific"/>
    <property type="evidence" value="ECO:0007669"/>
    <property type="project" value="InterPro"/>
</dbReference>
<dbReference type="InterPro" id="IPR001138">
    <property type="entry name" value="Zn2Cys6_DnaBD"/>
</dbReference>